<protein>
    <submittedName>
        <fullName evidence="1">Restriction endonuclease</fullName>
    </submittedName>
</protein>
<dbReference type="REBASE" id="228847">
    <property type="entry name" value="SdeCho1ORF10273P"/>
</dbReference>
<evidence type="ECO:0000313" key="2">
    <source>
        <dbReference type="Proteomes" id="UP000242886"/>
    </source>
</evidence>
<keyword evidence="2" id="KW-1185">Reference proteome</keyword>
<sequence>MVTPEDVLNRITNHLSIALRSGIVQLALGGNDGREDSQRSEQHITQTLALQFMADQYFAENGLTFSPSPPRYWYDFLVTGQGGMWLPVNVKISSFGGSDNLSSKEGLFFAMTGVDPKNVPYPNGNGRKWGINSWEPYCEAMAHYFGANMNADYYFLVINKNDIGHVFWTSLRQMASLDPNGSNLPYQAHWGRNMQRVNRTWQESAEFLMGVFREALVLRARVLDQFDASIGERLRGGLGQ</sequence>
<dbReference type="Proteomes" id="UP000242886">
    <property type="component" value="Chromosome SDENCHOL"/>
</dbReference>
<proteinExistence type="predicted"/>
<evidence type="ECO:0000313" key="1">
    <source>
        <dbReference type="EMBL" id="SMB21321.1"/>
    </source>
</evidence>
<reference evidence="1" key="1">
    <citation type="submission" date="2017-03" db="EMBL/GenBank/DDBJ databases">
        <authorList>
            <consortium name="AG Boll"/>
        </authorList>
    </citation>
    <scope>NUCLEOTIDE SEQUENCE [LARGE SCALE GENOMIC DNA]</scope>
    <source>
        <strain evidence="1">Chol</strain>
    </source>
</reference>
<name>A0A7Z7HPB2_9PROT</name>
<accession>A0A7Z7HPB2</accession>
<keyword evidence="1" id="KW-0378">Hydrolase</keyword>
<dbReference type="RefSeq" id="WP_067169167.1">
    <property type="nucleotide sequence ID" value="NZ_LFZK01000001.1"/>
</dbReference>
<gene>
    <name evidence="1" type="ORF">SDENCHOL_10274</name>
</gene>
<keyword evidence="1" id="KW-0540">Nuclease</keyword>
<dbReference type="EMBL" id="LT837803">
    <property type="protein sequence ID" value="SMB21321.1"/>
    <property type="molecule type" value="Genomic_DNA"/>
</dbReference>
<dbReference type="AlphaFoldDB" id="A0A7Z7HPB2"/>
<organism evidence="1 2">
    <name type="scientific">Sterolibacterium denitrificans</name>
    <dbReference type="NCBI Taxonomy" id="157592"/>
    <lineage>
        <taxon>Bacteria</taxon>
        <taxon>Pseudomonadati</taxon>
        <taxon>Pseudomonadota</taxon>
        <taxon>Betaproteobacteria</taxon>
        <taxon>Nitrosomonadales</taxon>
        <taxon>Sterolibacteriaceae</taxon>
        <taxon>Sterolibacterium</taxon>
    </lineage>
</organism>
<keyword evidence="1" id="KW-0255">Endonuclease</keyword>
<dbReference type="GO" id="GO:0004519">
    <property type="term" value="F:endonuclease activity"/>
    <property type="evidence" value="ECO:0007669"/>
    <property type="project" value="UniProtKB-KW"/>
</dbReference>
<dbReference type="OrthoDB" id="9178990at2"/>